<name>A0A2S8HD13_9PSED</name>
<dbReference type="AlphaFoldDB" id="A0A2S8HD13"/>
<protein>
    <recommendedName>
        <fullName evidence="3">Inclusion body protein</fullName>
    </recommendedName>
</protein>
<evidence type="ECO:0000313" key="2">
    <source>
        <dbReference type="Proteomes" id="UP000239687"/>
    </source>
</evidence>
<organism evidence="1 2">
    <name type="scientific">Pseudomonas frederiksbergensis</name>
    <dbReference type="NCBI Taxonomy" id="104087"/>
    <lineage>
        <taxon>Bacteria</taxon>
        <taxon>Pseudomonadati</taxon>
        <taxon>Pseudomonadota</taxon>
        <taxon>Gammaproteobacteria</taxon>
        <taxon>Pseudomonadales</taxon>
        <taxon>Pseudomonadaceae</taxon>
        <taxon>Pseudomonas</taxon>
    </lineage>
</organism>
<evidence type="ECO:0008006" key="3">
    <source>
        <dbReference type="Google" id="ProtNLM"/>
    </source>
</evidence>
<evidence type="ECO:0000313" key="1">
    <source>
        <dbReference type="EMBL" id="PQP00363.1"/>
    </source>
</evidence>
<dbReference type="RefSeq" id="WP_105345903.1">
    <property type="nucleotide sequence ID" value="NZ_PUIN01000014.1"/>
</dbReference>
<accession>A0A2S8HD13</accession>
<sequence>MKDISVLIVVDVENALATNDLSSNVYLIDNNKNSGSSYEGNDELVTACSNGQLISWSVVGVVAENQVEINNFTGNMINDKICLPQKTPSQGRTYWQGRVNDTDVGAKVQYSVELLMDGKHTMSFDPFLFIVKQSQ</sequence>
<dbReference type="EMBL" id="PUIN01000014">
    <property type="protein sequence ID" value="PQP00363.1"/>
    <property type="molecule type" value="Genomic_DNA"/>
</dbReference>
<proteinExistence type="predicted"/>
<reference evidence="1 2" key="1">
    <citation type="submission" date="2018-02" db="EMBL/GenBank/DDBJ databases">
        <title>Draft genome sequencing of Pseudomonas frederiksbergensis 11-D3.</title>
        <authorList>
            <person name="Zheng B.-X."/>
        </authorList>
    </citation>
    <scope>NUCLEOTIDE SEQUENCE [LARGE SCALE GENOMIC DNA]</scope>
    <source>
        <strain evidence="1 2">11-D3</strain>
    </source>
</reference>
<gene>
    <name evidence="1" type="ORF">C5612_23000</name>
</gene>
<comment type="caution">
    <text evidence="1">The sequence shown here is derived from an EMBL/GenBank/DDBJ whole genome shotgun (WGS) entry which is preliminary data.</text>
</comment>
<dbReference type="Proteomes" id="UP000239687">
    <property type="component" value="Unassembled WGS sequence"/>
</dbReference>